<dbReference type="Pfam" id="PF18102">
    <property type="entry name" value="DTC"/>
    <property type="match status" value="1"/>
</dbReference>
<dbReference type="InterPro" id="IPR039396">
    <property type="entry name" value="Deltex_C"/>
</dbReference>
<evidence type="ECO:0000313" key="12">
    <source>
        <dbReference type="EMBL" id="KAK7828028.1"/>
    </source>
</evidence>
<sequence>GLVLGSRFLPLFRSWKGRRRPGTLEKLLPPKSPPPEVQTTHRSDGPRRPQGKKGASKTPTAMASSPCPPSPLLVRLPESISWAHRKLEIYFQSRASEGGECSVQPVGPSSPNTFQVNFLERAAKERVLEKTEHQMVVDGKPVTIFLETTKTPVENPSSSPPSLTQLAKAPSSRPPSLTQPAEAPSSRPPSLTQPAEAPSSSPPSVTQSLDEALSDEGSLYNSDDTIVQEVFLAVTAELNCELLSKEQRAHIASVCPGVRSVEGEDGIAKVCGSFKDIEKIHHLLSVKLLESEQKQKYPTHKYTPSNVERETPNQQDLGRGFSSLEPKTGLNVSESCFEVPLFVLEYFRHAYPGRIESIENEFGVNIEVRDSAPNMASVHFTTSQPGNLEAACESCIRDFQRCTQALKQDCVSLEDPQRAMELRQELNRCFPKLLIKGQGRKLTLLGSQADISAAIEKVSRTSFETPVEIMSSGYMTGIEVDSTHFKLLKPALLQEISEIEQKYNTCVKFQEKTQKTCILFDPMDKEVDLSVYSYASFTDAFQHAMCQLMTEVLPLKHLDKGKAHLRKTKFVDDLKEKHPNVHFEISKESMTLMGLPNQLAQAKQYMFIRMGLSPSSAEILNVDHETPIDIDRNDSNAASPPLRGSADSSGALKANDNKDSCAICMDTISNKHVLPKCKHEFCSSCITKALSFKPVCPLCQTSYGIQKGNQPDGTMTFTTLRQSLPGYADCGTIVIQYVIQSGIQTDEHPNPGKPYRGTQRTAYLPDNKEGRKVLDLLQKAFKNRLIFTVGDSRVSGASNVITWNDIHHKTSTLGGPENFGYPDSHYLTRVKEELKAKGIE</sequence>
<feature type="region of interest" description="Disordered" evidence="10">
    <location>
        <begin position="19"/>
        <end position="70"/>
    </location>
</feature>
<dbReference type="SUPFAM" id="SSF57850">
    <property type="entry name" value="RING/U-box"/>
    <property type="match status" value="1"/>
</dbReference>
<gene>
    <name evidence="12" type="ORF">U0070_013654</name>
</gene>
<dbReference type="AlphaFoldDB" id="A0AAW0JMR2"/>
<evidence type="ECO:0000256" key="5">
    <source>
        <dbReference type="ARBA" id="ARBA00022723"/>
    </source>
</evidence>
<comment type="similarity">
    <text evidence="3 9">Belongs to the Deltex family.</text>
</comment>
<proteinExistence type="inferred from homology"/>
<dbReference type="Pfam" id="PF21718">
    <property type="entry name" value="KH_DTX3L"/>
    <property type="match status" value="2"/>
</dbReference>
<dbReference type="Gene3D" id="3.30.70.330">
    <property type="match status" value="1"/>
</dbReference>
<dbReference type="InterPro" id="IPR048418">
    <property type="entry name" value="DTX3L_a/b_dom"/>
</dbReference>
<dbReference type="InterPro" id="IPR039398">
    <property type="entry name" value="Deltex_fam"/>
</dbReference>
<dbReference type="Pfam" id="PF23222">
    <property type="entry name" value="RRM_PARP14_1"/>
    <property type="match status" value="1"/>
</dbReference>
<evidence type="ECO:0000256" key="10">
    <source>
        <dbReference type="SAM" id="MobiDB-lite"/>
    </source>
</evidence>
<evidence type="ECO:0000256" key="1">
    <source>
        <dbReference type="ARBA" id="ARBA00000900"/>
    </source>
</evidence>
<dbReference type="FunFam" id="3.30.390.130:FF:000001">
    <property type="entry name" value="Probable E3 ubiquitin-protein ligase DTX3"/>
    <property type="match status" value="1"/>
</dbReference>
<dbReference type="PROSITE" id="PS00518">
    <property type="entry name" value="ZF_RING_1"/>
    <property type="match status" value="1"/>
</dbReference>
<evidence type="ECO:0000256" key="6">
    <source>
        <dbReference type="ARBA" id="ARBA00022771"/>
    </source>
</evidence>
<dbReference type="PROSITE" id="PS50089">
    <property type="entry name" value="ZF_RING_2"/>
    <property type="match status" value="1"/>
</dbReference>
<evidence type="ECO:0000256" key="8">
    <source>
        <dbReference type="PROSITE-ProRule" id="PRU00175"/>
    </source>
</evidence>
<feature type="region of interest" description="Disordered" evidence="10">
    <location>
        <begin position="630"/>
        <end position="652"/>
    </location>
</feature>
<comment type="catalytic activity">
    <reaction evidence="1 9">
        <text>S-ubiquitinyl-[E2 ubiquitin-conjugating enzyme]-L-cysteine + [acceptor protein]-L-lysine = [E2 ubiquitin-conjugating enzyme]-L-cysteine + N(6)-ubiquitinyl-[acceptor protein]-L-lysine.</text>
        <dbReference type="EC" id="2.3.2.27"/>
    </reaction>
</comment>
<dbReference type="InterPro" id="IPR057051">
    <property type="entry name" value="PARP14_RPM_1"/>
</dbReference>
<dbReference type="GO" id="GO:0016567">
    <property type="term" value="P:protein ubiquitination"/>
    <property type="evidence" value="ECO:0007669"/>
    <property type="project" value="UniProtKB-UniRule"/>
</dbReference>
<dbReference type="SMART" id="SM00184">
    <property type="entry name" value="RING"/>
    <property type="match status" value="1"/>
</dbReference>
<dbReference type="CDD" id="cd09633">
    <property type="entry name" value="Deltex_C"/>
    <property type="match status" value="1"/>
</dbReference>
<protein>
    <recommendedName>
        <fullName evidence="9">E3 ubiquitin-protein ligase</fullName>
        <ecNumber evidence="9">2.3.2.27</ecNumber>
    </recommendedName>
</protein>
<comment type="caution">
    <text evidence="12">The sequence shown here is derived from an EMBL/GenBank/DDBJ whole genome shotgun (WGS) entry which is preliminary data.</text>
</comment>
<organism evidence="12 13">
    <name type="scientific">Myodes glareolus</name>
    <name type="common">Bank vole</name>
    <name type="synonym">Clethrionomys glareolus</name>
    <dbReference type="NCBI Taxonomy" id="447135"/>
    <lineage>
        <taxon>Eukaryota</taxon>
        <taxon>Metazoa</taxon>
        <taxon>Chordata</taxon>
        <taxon>Craniata</taxon>
        <taxon>Vertebrata</taxon>
        <taxon>Euteleostomi</taxon>
        <taxon>Mammalia</taxon>
        <taxon>Eutheria</taxon>
        <taxon>Euarchontoglires</taxon>
        <taxon>Glires</taxon>
        <taxon>Rodentia</taxon>
        <taxon>Myomorpha</taxon>
        <taxon>Muroidea</taxon>
        <taxon>Cricetidae</taxon>
        <taxon>Arvicolinae</taxon>
        <taxon>Myodes</taxon>
    </lineage>
</organism>
<keyword evidence="4 9" id="KW-0808">Transferase</keyword>
<dbReference type="InterPro" id="IPR048409">
    <property type="entry name" value="DTX3L_KH-like"/>
</dbReference>
<evidence type="ECO:0000256" key="2">
    <source>
        <dbReference type="ARBA" id="ARBA00004906"/>
    </source>
</evidence>
<keyword evidence="9" id="KW-0963">Cytoplasm</keyword>
<dbReference type="InterPro" id="IPR017907">
    <property type="entry name" value="Znf_RING_CS"/>
</dbReference>
<evidence type="ECO:0000259" key="11">
    <source>
        <dbReference type="PROSITE" id="PS50089"/>
    </source>
</evidence>
<keyword evidence="5 9" id="KW-0479">Metal-binding</keyword>
<feature type="compositionally biased region" description="Low complexity" evidence="10">
    <location>
        <begin position="194"/>
        <end position="204"/>
    </location>
</feature>
<dbReference type="PANTHER" id="PTHR12622">
    <property type="entry name" value="DELTEX-RELATED"/>
    <property type="match status" value="1"/>
</dbReference>
<dbReference type="Gene3D" id="3.30.40.10">
    <property type="entry name" value="Zinc/RING finger domain, C3HC4 (zinc finger)"/>
    <property type="match status" value="1"/>
</dbReference>
<dbReference type="Proteomes" id="UP001488838">
    <property type="component" value="Unassembled WGS sequence"/>
</dbReference>
<dbReference type="Pfam" id="PF21717">
    <property type="entry name" value="DTX3L_a-b"/>
    <property type="match status" value="1"/>
</dbReference>
<feature type="domain" description="RING-type" evidence="11">
    <location>
        <begin position="661"/>
        <end position="700"/>
    </location>
</feature>
<dbReference type="InterPro" id="IPR039399">
    <property type="entry name" value="Deltex_C_sf"/>
</dbReference>
<dbReference type="EC" id="2.3.2.27" evidence="9"/>
<comment type="pathway">
    <text evidence="2 9">Protein modification; protein ubiquitination.</text>
</comment>
<keyword evidence="6 8" id="KW-0863">Zinc-finger</keyword>
<dbReference type="EMBL" id="JBBHLL010000028">
    <property type="protein sequence ID" value="KAK7828028.1"/>
    <property type="molecule type" value="Genomic_DNA"/>
</dbReference>
<keyword evidence="7 9" id="KW-0862">Zinc</keyword>
<evidence type="ECO:0000256" key="4">
    <source>
        <dbReference type="ARBA" id="ARBA00022679"/>
    </source>
</evidence>
<evidence type="ECO:0000256" key="9">
    <source>
        <dbReference type="RuleBase" id="RU367105"/>
    </source>
</evidence>
<dbReference type="InterPro" id="IPR001841">
    <property type="entry name" value="Znf_RING"/>
</dbReference>
<dbReference type="InterPro" id="IPR013083">
    <property type="entry name" value="Znf_RING/FYVE/PHD"/>
</dbReference>
<name>A0AAW0JMR2_MYOGA</name>
<dbReference type="Pfam" id="PF13923">
    <property type="entry name" value="zf-C3HC4_2"/>
    <property type="match status" value="1"/>
</dbReference>
<reference evidence="12 13" key="1">
    <citation type="journal article" date="2023" name="bioRxiv">
        <title>Conserved and derived expression patterns and positive selection on dental genes reveal complex evolutionary context of ever-growing rodent molars.</title>
        <authorList>
            <person name="Calamari Z.T."/>
            <person name="Song A."/>
            <person name="Cohen E."/>
            <person name="Akter M."/>
            <person name="Roy R.D."/>
            <person name="Hallikas O."/>
            <person name="Christensen M.M."/>
            <person name="Li P."/>
            <person name="Marangoni P."/>
            <person name="Jernvall J."/>
            <person name="Klein O.D."/>
        </authorList>
    </citation>
    <scope>NUCLEOTIDE SEQUENCE [LARGE SCALE GENOMIC DNA]</scope>
    <source>
        <strain evidence="12">V071</strain>
    </source>
</reference>
<feature type="non-terminal residue" evidence="12">
    <location>
        <position position="1"/>
    </location>
</feature>
<dbReference type="GO" id="GO:0061630">
    <property type="term" value="F:ubiquitin protein ligase activity"/>
    <property type="evidence" value="ECO:0007669"/>
    <property type="project" value="UniProtKB-UniRule"/>
</dbReference>
<dbReference type="GO" id="GO:0008270">
    <property type="term" value="F:zinc ion binding"/>
    <property type="evidence" value="ECO:0007669"/>
    <property type="project" value="UniProtKB-KW"/>
</dbReference>
<dbReference type="GO" id="GO:0005737">
    <property type="term" value="C:cytoplasm"/>
    <property type="evidence" value="ECO:0007669"/>
    <property type="project" value="UniProtKB-SubCell"/>
</dbReference>
<feature type="compositionally biased region" description="Polar residues" evidence="10">
    <location>
        <begin position="151"/>
        <end position="165"/>
    </location>
</feature>
<feature type="compositionally biased region" description="Polar residues" evidence="10">
    <location>
        <begin position="302"/>
        <end position="316"/>
    </location>
</feature>
<feature type="region of interest" description="Disordered" evidence="10">
    <location>
        <begin position="151"/>
        <end position="217"/>
    </location>
</feature>
<dbReference type="GO" id="GO:0007219">
    <property type="term" value="P:Notch signaling pathway"/>
    <property type="evidence" value="ECO:0007669"/>
    <property type="project" value="InterPro"/>
</dbReference>
<feature type="region of interest" description="Disordered" evidence="10">
    <location>
        <begin position="302"/>
        <end position="321"/>
    </location>
</feature>
<accession>A0AAW0JMR2</accession>
<dbReference type="InterPro" id="IPR012677">
    <property type="entry name" value="Nucleotide-bd_a/b_plait_sf"/>
</dbReference>
<evidence type="ECO:0000313" key="13">
    <source>
        <dbReference type="Proteomes" id="UP001488838"/>
    </source>
</evidence>
<comment type="subcellular location">
    <subcellularLocation>
        <location evidence="9">Cytoplasm</location>
    </subcellularLocation>
</comment>
<dbReference type="Gene3D" id="3.30.390.130">
    <property type="match status" value="1"/>
</dbReference>
<evidence type="ECO:0000256" key="7">
    <source>
        <dbReference type="ARBA" id="ARBA00022833"/>
    </source>
</evidence>
<keyword evidence="13" id="KW-1185">Reference proteome</keyword>
<evidence type="ECO:0000256" key="3">
    <source>
        <dbReference type="ARBA" id="ARBA00009413"/>
    </source>
</evidence>